<dbReference type="Proteomes" id="UP000250434">
    <property type="component" value="Chromosome"/>
</dbReference>
<dbReference type="Gene3D" id="1.10.1660.10">
    <property type="match status" value="1"/>
</dbReference>
<dbReference type="InterPro" id="IPR000551">
    <property type="entry name" value="MerR-type_HTH_dom"/>
</dbReference>
<dbReference type="SMART" id="SM00422">
    <property type="entry name" value="HTH_MERR"/>
    <property type="match status" value="1"/>
</dbReference>
<evidence type="ECO:0000256" key="1">
    <source>
        <dbReference type="ARBA" id="ARBA00023125"/>
    </source>
</evidence>
<dbReference type="PROSITE" id="PS00552">
    <property type="entry name" value="HTH_MERR_1"/>
    <property type="match status" value="1"/>
</dbReference>
<dbReference type="PANTHER" id="PTHR30204:SF98">
    <property type="entry name" value="HTH-TYPE TRANSCRIPTIONAL REGULATOR ADHR"/>
    <property type="match status" value="1"/>
</dbReference>
<feature type="domain" description="HTH merR-type" evidence="2">
    <location>
        <begin position="13"/>
        <end position="83"/>
    </location>
</feature>
<accession>A0A344L2M9</accession>
<gene>
    <name evidence="3" type="ORF">A4R43_06975</name>
</gene>
<name>A0A344L2M9_9PSEU</name>
<dbReference type="PANTHER" id="PTHR30204">
    <property type="entry name" value="REDOX-CYCLING DRUG-SENSING TRANSCRIPTIONAL ACTIVATOR SOXR"/>
    <property type="match status" value="1"/>
</dbReference>
<dbReference type="CDD" id="cd01109">
    <property type="entry name" value="HTH_YyaN"/>
    <property type="match status" value="1"/>
</dbReference>
<protein>
    <submittedName>
        <fullName evidence="3">MerR family transcriptional regulator</fullName>
    </submittedName>
</protein>
<dbReference type="InterPro" id="IPR009061">
    <property type="entry name" value="DNA-bd_dom_put_sf"/>
</dbReference>
<dbReference type="SUPFAM" id="SSF46955">
    <property type="entry name" value="Putative DNA-binding domain"/>
    <property type="match status" value="1"/>
</dbReference>
<dbReference type="GO" id="GO:0003677">
    <property type="term" value="F:DNA binding"/>
    <property type="evidence" value="ECO:0007669"/>
    <property type="project" value="UniProtKB-KW"/>
</dbReference>
<dbReference type="Pfam" id="PF13411">
    <property type="entry name" value="MerR_1"/>
    <property type="match status" value="1"/>
</dbReference>
<evidence type="ECO:0000313" key="3">
    <source>
        <dbReference type="EMBL" id="AXB42303.1"/>
    </source>
</evidence>
<dbReference type="RefSeq" id="WP_113691577.1">
    <property type="nucleotide sequence ID" value="NZ_CP015163.1"/>
</dbReference>
<dbReference type="KEGG" id="aab:A4R43_06975"/>
<evidence type="ECO:0000259" key="2">
    <source>
        <dbReference type="PROSITE" id="PS50937"/>
    </source>
</evidence>
<dbReference type="AlphaFoldDB" id="A0A344L2M9"/>
<dbReference type="EMBL" id="CP015163">
    <property type="protein sequence ID" value="AXB42303.1"/>
    <property type="molecule type" value="Genomic_DNA"/>
</dbReference>
<dbReference type="InterPro" id="IPR047057">
    <property type="entry name" value="MerR_fam"/>
</dbReference>
<evidence type="ECO:0000313" key="4">
    <source>
        <dbReference type="Proteomes" id="UP000250434"/>
    </source>
</evidence>
<organism evidence="3 4">
    <name type="scientific">Amycolatopsis albispora</name>
    <dbReference type="NCBI Taxonomy" id="1804986"/>
    <lineage>
        <taxon>Bacteria</taxon>
        <taxon>Bacillati</taxon>
        <taxon>Actinomycetota</taxon>
        <taxon>Actinomycetes</taxon>
        <taxon>Pseudonocardiales</taxon>
        <taxon>Pseudonocardiaceae</taxon>
        <taxon>Amycolatopsis</taxon>
    </lineage>
</organism>
<keyword evidence="4" id="KW-1185">Reference proteome</keyword>
<dbReference type="GO" id="GO:0003700">
    <property type="term" value="F:DNA-binding transcription factor activity"/>
    <property type="evidence" value="ECO:0007669"/>
    <property type="project" value="InterPro"/>
</dbReference>
<dbReference type="OrthoDB" id="9802944at2"/>
<proteinExistence type="predicted"/>
<dbReference type="PROSITE" id="PS50937">
    <property type="entry name" value="HTH_MERR_2"/>
    <property type="match status" value="1"/>
</dbReference>
<sequence length="145" mass="15909">MAHDTGSSDGTAELSIGQVAERTGLSVHALRLYEREGLLAAPVRRDSGGRRVYTAEDVTWLLNCTKFRASGMPLATIRRFAELVRQGPGTEPERLELLRAHQEQVIARIAELTDCLDVIMNKVRVYAEHVAEGTADGLWHGRGGS</sequence>
<reference evidence="3 4" key="1">
    <citation type="submission" date="2016-04" db="EMBL/GenBank/DDBJ databases">
        <title>Complete genome sequence and analysis of deep-sea sediment isolate, Amycolatopsis sp. WP1.</title>
        <authorList>
            <person name="Wang H."/>
            <person name="Chen S."/>
            <person name="Wu Q."/>
        </authorList>
    </citation>
    <scope>NUCLEOTIDE SEQUENCE [LARGE SCALE GENOMIC DNA]</scope>
    <source>
        <strain evidence="3 4">WP1</strain>
    </source>
</reference>
<keyword evidence="1" id="KW-0238">DNA-binding</keyword>